<evidence type="ECO:0000256" key="1">
    <source>
        <dbReference type="SAM" id="MobiDB-lite"/>
    </source>
</evidence>
<proteinExistence type="predicted"/>
<organism evidence="3 5">
    <name type="scientific">Claviceps arundinis</name>
    <dbReference type="NCBI Taxonomy" id="1623583"/>
    <lineage>
        <taxon>Eukaryota</taxon>
        <taxon>Fungi</taxon>
        <taxon>Dikarya</taxon>
        <taxon>Ascomycota</taxon>
        <taxon>Pezizomycotina</taxon>
        <taxon>Sordariomycetes</taxon>
        <taxon>Hypocreomycetidae</taxon>
        <taxon>Hypocreales</taxon>
        <taxon>Clavicipitaceae</taxon>
        <taxon>Claviceps</taxon>
    </lineage>
</organism>
<dbReference type="Gene3D" id="1.25.40.10">
    <property type="entry name" value="Tetratricopeptide repeat domain"/>
    <property type="match status" value="1"/>
</dbReference>
<accession>A0A9P7SSA4</accession>
<dbReference type="Pfam" id="PF13041">
    <property type="entry name" value="PPR_2"/>
    <property type="match status" value="1"/>
</dbReference>
<feature type="region of interest" description="Disordered" evidence="1">
    <location>
        <begin position="641"/>
        <end position="676"/>
    </location>
</feature>
<gene>
    <name evidence="3" type="ORF">E4U56_004543</name>
    <name evidence="2" type="ORF">E4U57_005138</name>
</gene>
<evidence type="ECO:0000313" key="4">
    <source>
        <dbReference type="Proteomes" id="UP000742024"/>
    </source>
</evidence>
<keyword evidence="4" id="KW-1185">Reference proteome</keyword>
<evidence type="ECO:0008006" key="6">
    <source>
        <dbReference type="Google" id="ProtNLM"/>
    </source>
</evidence>
<dbReference type="PANTHER" id="PTHR47938">
    <property type="entry name" value="RESPIRATORY COMPLEX I CHAPERONE (CIA84), PUTATIVE (AFU_ORTHOLOGUE AFUA_2G06020)-RELATED"/>
    <property type="match status" value="1"/>
</dbReference>
<dbReference type="EMBL" id="SRPS01000003">
    <property type="protein sequence ID" value="KAG5978201.1"/>
    <property type="molecule type" value="Genomic_DNA"/>
</dbReference>
<dbReference type="EMBL" id="SRPR01000004">
    <property type="protein sequence ID" value="KAG5968609.1"/>
    <property type="molecule type" value="Genomic_DNA"/>
</dbReference>
<protein>
    <recommendedName>
        <fullName evidence="6">Pentatricopeptide repeat protein</fullName>
    </recommendedName>
</protein>
<evidence type="ECO:0000313" key="5">
    <source>
        <dbReference type="Proteomes" id="UP000784919"/>
    </source>
</evidence>
<dbReference type="GO" id="GO:0003729">
    <property type="term" value="F:mRNA binding"/>
    <property type="evidence" value="ECO:0007669"/>
    <property type="project" value="TreeGrafter"/>
</dbReference>
<comment type="caution">
    <text evidence="3">The sequence shown here is derived from an EMBL/GenBank/DDBJ whole genome shotgun (WGS) entry which is preliminary data.</text>
</comment>
<feature type="region of interest" description="Disordered" evidence="1">
    <location>
        <begin position="346"/>
        <end position="390"/>
    </location>
</feature>
<dbReference type="AlphaFoldDB" id="A0A9P7SSA4"/>
<dbReference type="PANTHER" id="PTHR47938:SF35">
    <property type="entry name" value="PENTATRICOPEPTIDE REPEAT-CONTAINING PROTEIN 4, MITOCHONDRIAL-RELATED"/>
    <property type="match status" value="1"/>
</dbReference>
<sequence>MAAARLLSCRACLSKTARVATYSRSRLASTASCITTAHLGRPSERRYATTASATPAEGLGLPQPGRSPESDAGHARKQEQLKLRRAVKKQLGHLNDSWAVAQRVEETLSKDRFDEALLLTQEASRDGQMVVSWNHLIEYLFKEQQLSQAIKMKKRGQSPNVQTFTLIFAGCAKFQHPKTAVAETVKHYNLLMADDRIQPNSIHLNAALNVCAKAGDLESMFLIADTADESTRAPNAFTYTTILDALRANVSKDLRLKILPKEQLERNVKKVVDRSRSLWVEVMMRWEKGRLRLDEKVICAMGRNLLLSWNLDDRREILDLVQKTMDIPNLDKDPKAADRLLGTSTNSLLAPSQDQDPSQGLSKGSIQGSPESLQDTTTDDSNDSTKISSEANALESSSRYALPGRNTLALILTALSFSRITTCGIKYWNVMVRHYGIVPDRDNWYRLLGMLKAGKASAQAASVVNLLPKEYVSSLPYRIAMQTCIRDNVNPNATKNALQILKSMVTRLPVLDVHVMRLYLRVALVSHYHLRRRAKRGDEVGAKREYGIQITSALENIKETYWLLHEHYFQVVKPKDEQERDVLYQTQCEVIALARLMHGLCDKVVLEKLLPEAELKKVQTQAVKLNRIIQQFYSARERMEPQLPPLPIPADGPKEDDKYHDKRFASEDLPASQGGGYVWDTSKPLVPVSRTKKPWRKNQLYRSQIS</sequence>
<dbReference type="InterPro" id="IPR002885">
    <property type="entry name" value="PPR_rpt"/>
</dbReference>
<dbReference type="Proteomes" id="UP000742024">
    <property type="component" value="Unassembled WGS sequence"/>
</dbReference>
<feature type="compositionally biased region" description="Basic and acidic residues" evidence="1">
    <location>
        <begin position="68"/>
        <end position="79"/>
    </location>
</feature>
<dbReference type="Proteomes" id="UP000784919">
    <property type="component" value="Unassembled WGS sequence"/>
</dbReference>
<feature type="compositionally biased region" description="Basic and acidic residues" evidence="1">
    <location>
        <begin position="652"/>
        <end position="666"/>
    </location>
</feature>
<evidence type="ECO:0000313" key="2">
    <source>
        <dbReference type="EMBL" id="KAG5968609.1"/>
    </source>
</evidence>
<name>A0A9P7SSA4_9HYPO</name>
<feature type="region of interest" description="Disordered" evidence="1">
    <location>
        <begin position="44"/>
        <end position="79"/>
    </location>
</feature>
<dbReference type="InterPro" id="IPR011990">
    <property type="entry name" value="TPR-like_helical_dom_sf"/>
</dbReference>
<evidence type="ECO:0000313" key="3">
    <source>
        <dbReference type="EMBL" id="KAG5978201.1"/>
    </source>
</evidence>
<reference evidence="3 4" key="1">
    <citation type="journal article" date="2020" name="bioRxiv">
        <title>Whole genome comparisons of ergot fungi reveals the divergence and evolution of species within the genus Claviceps are the result of varying mechanisms driving genome evolution and host range expansion.</title>
        <authorList>
            <person name="Wyka S.A."/>
            <person name="Mondo S.J."/>
            <person name="Liu M."/>
            <person name="Dettman J."/>
            <person name="Nalam V."/>
            <person name="Broders K.D."/>
        </authorList>
    </citation>
    <scope>NUCLEOTIDE SEQUENCE</scope>
    <source>
        <strain evidence="3">CCC 1102</strain>
        <strain evidence="2 4">LM583</strain>
    </source>
</reference>
<dbReference type="OrthoDB" id="185373at2759"/>
<dbReference type="Pfam" id="PF13812">
    <property type="entry name" value="PPR_3"/>
    <property type="match status" value="1"/>
</dbReference>
<feature type="compositionally biased region" description="Polar residues" evidence="1">
    <location>
        <begin position="346"/>
        <end position="374"/>
    </location>
</feature>